<protein>
    <submittedName>
        <fullName evidence="2">Uncharacterized protein</fullName>
    </submittedName>
</protein>
<name>M1V7S2_CYAM1</name>
<keyword evidence="3" id="KW-1185">Reference proteome</keyword>
<accession>M1V7S2</accession>
<evidence type="ECO:0000256" key="1">
    <source>
        <dbReference type="SAM" id="MobiDB-lite"/>
    </source>
</evidence>
<evidence type="ECO:0000313" key="2">
    <source>
        <dbReference type="EMBL" id="BAM83320.1"/>
    </source>
</evidence>
<dbReference type="RefSeq" id="XP_005539356.1">
    <property type="nucleotide sequence ID" value="XM_005539299.1"/>
</dbReference>
<dbReference type="Proteomes" id="UP000007014">
    <property type="component" value="Chromosome 20"/>
</dbReference>
<dbReference type="HOGENOM" id="CLU_1752331_0_0_1"/>
<dbReference type="GeneID" id="16998121"/>
<organism evidence="2 3">
    <name type="scientific">Cyanidioschyzon merolae (strain NIES-3377 / 10D)</name>
    <name type="common">Unicellular red alga</name>
    <dbReference type="NCBI Taxonomy" id="280699"/>
    <lineage>
        <taxon>Eukaryota</taxon>
        <taxon>Rhodophyta</taxon>
        <taxon>Bangiophyceae</taxon>
        <taxon>Cyanidiales</taxon>
        <taxon>Cyanidiaceae</taxon>
        <taxon>Cyanidioschyzon</taxon>
    </lineage>
</organism>
<dbReference type="AlphaFoldDB" id="M1V7S2"/>
<sequence length="149" mass="16176">MIPAKSNSAAVPKHAPIRKKEPSRRARRLGGTGPTPYTAPSLKSGQGGSVFPCLATSRCSKASPWGVSAASAYDPLAPNSRDLICSQMDDMATYWYNTKSCLLSNAVHRFSKRPPPARALRLDGALRRSRRSLRLSVAQAALLDALQWR</sequence>
<dbReference type="EMBL" id="AP006502">
    <property type="protein sequence ID" value="BAM83320.1"/>
    <property type="molecule type" value="Genomic_DNA"/>
</dbReference>
<gene>
    <name evidence="2" type="ORF">CYME_CMT370C</name>
</gene>
<dbReference type="KEGG" id="cme:CYME_CMT370C"/>
<reference evidence="2 3" key="1">
    <citation type="journal article" date="2004" name="Nature">
        <title>Genome sequence of the ultrasmall unicellular red alga Cyanidioschyzon merolae 10D.</title>
        <authorList>
            <person name="Matsuzaki M."/>
            <person name="Misumi O."/>
            <person name="Shin-i T."/>
            <person name="Maruyama S."/>
            <person name="Takahara M."/>
            <person name="Miyagishima S."/>
            <person name="Mori T."/>
            <person name="Nishida K."/>
            <person name="Yagisawa F."/>
            <person name="Nishida K."/>
            <person name="Yoshida Y."/>
            <person name="Nishimura Y."/>
            <person name="Nakao S."/>
            <person name="Kobayashi T."/>
            <person name="Momoyama Y."/>
            <person name="Higashiyama T."/>
            <person name="Minoda A."/>
            <person name="Sano M."/>
            <person name="Nomoto H."/>
            <person name="Oishi K."/>
            <person name="Hayashi H."/>
            <person name="Ohta F."/>
            <person name="Nishizaka S."/>
            <person name="Haga S."/>
            <person name="Miura S."/>
            <person name="Morishita T."/>
            <person name="Kabeya Y."/>
            <person name="Terasawa K."/>
            <person name="Suzuki Y."/>
            <person name="Ishii Y."/>
            <person name="Asakawa S."/>
            <person name="Takano H."/>
            <person name="Ohta N."/>
            <person name="Kuroiwa H."/>
            <person name="Tanaka K."/>
            <person name="Shimizu N."/>
            <person name="Sugano S."/>
            <person name="Sato N."/>
            <person name="Nozaki H."/>
            <person name="Ogasawara N."/>
            <person name="Kohara Y."/>
            <person name="Kuroiwa T."/>
        </authorList>
    </citation>
    <scope>NUCLEOTIDE SEQUENCE [LARGE SCALE GENOMIC DNA]</scope>
    <source>
        <strain evidence="2 3">10D</strain>
    </source>
</reference>
<proteinExistence type="predicted"/>
<evidence type="ECO:0000313" key="3">
    <source>
        <dbReference type="Proteomes" id="UP000007014"/>
    </source>
</evidence>
<feature type="region of interest" description="Disordered" evidence="1">
    <location>
        <begin position="1"/>
        <end position="48"/>
    </location>
</feature>
<dbReference type="Gramene" id="CMT370CT">
    <property type="protein sequence ID" value="CMT370CT"/>
    <property type="gene ID" value="CMT370C"/>
</dbReference>
<reference evidence="2 3" key="2">
    <citation type="journal article" date="2007" name="BMC Biol.">
        <title>A 100%-complete sequence reveals unusually simple genomic features in the hot-spring red alga Cyanidioschyzon merolae.</title>
        <authorList>
            <person name="Nozaki H."/>
            <person name="Takano H."/>
            <person name="Misumi O."/>
            <person name="Terasawa K."/>
            <person name="Matsuzaki M."/>
            <person name="Maruyama S."/>
            <person name="Nishida K."/>
            <person name="Yagisawa F."/>
            <person name="Yoshida Y."/>
            <person name="Fujiwara T."/>
            <person name="Takio S."/>
            <person name="Tamura K."/>
            <person name="Chung S.J."/>
            <person name="Nakamura S."/>
            <person name="Kuroiwa H."/>
            <person name="Tanaka K."/>
            <person name="Sato N."/>
            <person name="Kuroiwa T."/>
        </authorList>
    </citation>
    <scope>NUCLEOTIDE SEQUENCE [LARGE SCALE GENOMIC DNA]</scope>
    <source>
        <strain evidence="2 3">10D</strain>
    </source>
</reference>